<dbReference type="GO" id="GO:0005739">
    <property type="term" value="C:mitochondrion"/>
    <property type="evidence" value="ECO:0007669"/>
    <property type="project" value="TreeGrafter"/>
</dbReference>
<evidence type="ECO:0000256" key="3">
    <source>
        <dbReference type="ARBA" id="ARBA00022771"/>
    </source>
</evidence>
<dbReference type="PROSITE" id="PS50145">
    <property type="entry name" value="ZF_TRAF"/>
    <property type="match status" value="1"/>
</dbReference>
<reference evidence="8 9" key="1">
    <citation type="submission" date="2016-05" db="EMBL/GenBank/DDBJ databases">
        <title>First whole genome sequencing of Entamoeba histolytica HM1:IMSS-clone-6.</title>
        <authorList>
            <person name="Mukherjee Avik.K."/>
            <person name="Izumyama S."/>
            <person name="Nakada-Tsukui K."/>
            <person name="Nozaki T."/>
        </authorList>
    </citation>
    <scope>NUCLEOTIDE SEQUENCE [LARGE SCALE GENOMIC DNA]</scope>
    <source>
        <strain evidence="8 9">HM1:IMSS clone 6</strain>
    </source>
</reference>
<dbReference type="EMBL" id="BDEQ01000001">
    <property type="protein sequence ID" value="GAT97416.1"/>
    <property type="molecule type" value="Genomic_DNA"/>
</dbReference>
<protein>
    <submittedName>
        <fullName evidence="8">Ubiquitin fusion degradation protein putative</fullName>
    </submittedName>
</protein>
<evidence type="ECO:0000256" key="1">
    <source>
        <dbReference type="ARBA" id="ARBA00003051"/>
    </source>
</evidence>
<keyword evidence="2 5" id="KW-0479">Metal-binding</keyword>
<evidence type="ECO:0000259" key="6">
    <source>
        <dbReference type="PROSITE" id="PS50145"/>
    </source>
</evidence>
<name>A0A5K1VNJ0_ENTHI</name>
<sequence length="447" mass="52156">MTRRENVSLYRPIEVTCYPFMYMQTPQPPQPTDKVVFPAYVLDELTKQNPDFQAPILFEVSNKSQTFKKRIVCGVESFSSPDFTYFPQWILDYLHIQPGDVATIFKVLIPKGKSVTFKPLQSTFYNIEDPKKTLESILRNYMTLTLNTTITFQMNTIIDGMNIATDVSVLISDVQPFSSIYIRETELVVEFEENLEISPKYNKPQPIEEEKSEEDEDIDFKFTPVIQQPVEQHMADSSDFKPFEGEGSRLGRSRDMEQNDYTDTELCPYCNGHIKKANFKIHELRCRKMYKVCPFCGKKLLINSEESQKHLDLHVQVKCIQCGEEIERQYLKEHMNNVCPKRLIKCEYCSLMFPANQIQQHKNYCGNTIEECDLCGAKVSLKQMQYHKENDCAFAPRNIQREQETIENFGLETSQEGCFECPMCMNHFTNQVDLDTHMLCFHPELYD</sequence>
<keyword evidence="3 5" id="KW-0863">Zinc-finger</keyword>
<organism evidence="8 9">
    <name type="scientific">Entamoeba histolytica</name>
    <dbReference type="NCBI Taxonomy" id="5759"/>
    <lineage>
        <taxon>Eukaryota</taxon>
        <taxon>Amoebozoa</taxon>
        <taxon>Evosea</taxon>
        <taxon>Archamoebae</taxon>
        <taxon>Mastigamoebida</taxon>
        <taxon>Entamoebidae</taxon>
        <taxon>Entamoeba</taxon>
    </lineage>
</organism>
<dbReference type="InterPro" id="IPR051986">
    <property type="entry name" value="Innate_Immune_Apopt_Reg"/>
</dbReference>
<evidence type="ECO:0000259" key="7">
    <source>
        <dbReference type="PROSITE" id="PS50157"/>
    </source>
</evidence>
<dbReference type="PANTHER" id="PTHR16295">
    <property type="entry name" value="TRAF-TYPE ZINC FINGER PROTEIN-RELATED"/>
    <property type="match status" value="1"/>
</dbReference>
<dbReference type="Gene3D" id="2.40.40.50">
    <property type="entry name" value="Ubiquitin fusion degradation protein UFD1, N-terminal domain"/>
    <property type="match status" value="1"/>
</dbReference>
<dbReference type="Gene3D" id="3.10.330.10">
    <property type="match status" value="1"/>
</dbReference>
<feature type="domain" description="TRAF-type" evidence="6">
    <location>
        <begin position="317"/>
        <end position="359"/>
    </location>
</feature>
<evidence type="ECO:0000313" key="9">
    <source>
        <dbReference type="Proteomes" id="UP000078387"/>
    </source>
</evidence>
<feature type="zinc finger region" description="TRAF-type" evidence="5">
    <location>
        <begin position="317"/>
        <end position="359"/>
    </location>
</feature>
<dbReference type="InterPro" id="IPR013087">
    <property type="entry name" value="Znf_C2H2_type"/>
</dbReference>
<dbReference type="VEuPathDB" id="AmoebaDB:KM1_155380"/>
<dbReference type="Pfam" id="PF24842">
    <property type="entry name" value="UFD1_N2"/>
    <property type="match status" value="1"/>
</dbReference>
<dbReference type="Proteomes" id="UP000078387">
    <property type="component" value="Unassembled WGS sequence"/>
</dbReference>
<evidence type="ECO:0000256" key="4">
    <source>
        <dbReference type="ARBA" id="ARBA00022833"/>
    </source>
</evidence>
<comment type="caution">
    <text evidence="8">The sequence shown here is derived from an EMBL/GenBank/DDBJ whole genome shotgun (WGS) entry which is preliminary data.</text>
</comment>
<dbReference type="PANTHER" id="PTHR16295:SF10">
    <property type="entry name" value="EXPRESSED PROTEIN"/>
    <property type="match status" value="1"/>
</dbReference>
<gene>
    <name evidence="8" type="ORF">CL6EHI_055960</name>
</gene>
<dbReference type="VEuPathDB" id="AmoebaDB:EHI5A_122700"/>
<dbReference type="GO" id="GO:0008270">
    <property type="term" value="F:zinc ion binding"/>
    <property type="evidence" value="ECO:0007669"/>
    <property type="project" value="UniProtKB-KW"/>
</dbReference>
<dbReference type="InterPro" id="IPR055417">
    <property type="entry name" value="UFD1_N1"/>
</dbReference>
<feature type="domain" description="C2H2-type" evidence="7">
    <location>
        <begin position="419"/>
        <end position="442"/>
    </location>
</feature>
<dbReference type="InterPro" id="IPR055418">
    <property type="entry name" value="UFD1_N2"/>
</dbReference>
<dbReference type="VEuPathDB" id="AmoebaDB:EHI_055960"/>
<keyword evidence="4 5" id="KW-0862">Zinc</keyword>
<dbReference type="InterPro" id="IPR001293">
    <property type="entry name" value="Znf_TRAF"/>
</dbReference>
<dbReference type="AlphaFoldDB" id="A0A5K1VNJ0"/>
<evidence type="ECO:0000313" key="8">
    <source>
        <dbReference type="EMBL" id="GAT97416.1"/>
    </source>
</evidence>
<dbReference type="Pfam" id="PF02176">
    <property type="entry name" value="zf-TRAF"/>
    <property type="match status" value="1"/>
</dbReference>
<evidence type="ECO:0000256" key="5">
    <source>
        <dbReference type="PROSITE-ProRule" id="PRU00207"/>
    </source>
</evidence>
<dbReference type="OMA" id="ACTIARS"/>
<evidence type="ECO:0000256" key="2">
    <source>
        <dbReference type="ARBA" id="ARBA00022723"/>
    </source>
</evidence>
<dbReference type="InterPro" id="IPR013083">
    <property type="entry name" value="Znf_RING/FYVE/PHD"/>
</dbReference>
<comment type="function">
    <text evidence="1">Probable adapter protein and signal transducer that links members of the tumor necrosis factor receptor family to different signaling pathways by association with the receptor cytoplasmic domain and kinases.</text>
</comment>
<dbReference type="VEuPathDB" id="AmoebaDB:EHI7A_084280"/>
<accession>A0A5K1VNJ0</accession>
<dbReference type="PROSITE" id="PS50157">
    <property type="entry name" value="ZINC_FINGER_C2H2_2"/>
    <property type="match status" value="1"/>
</dbReference>
<dbReference type="SMART" id="SM00355">
    <property type="entry name" value="ZnF_C2H2"/>
    <property type="match status" value="2"/>
</dbReference>
<proteinExistence type="predicted"/>
<dbReference type="InterPro" id="IPR042299">
    <property type="entry name" value="Ufd1-like_Nn"/>
</dbReference>
<dbReference type="Pfam" id="PF03152">
    <property type="entry name" value="UFD1_N1"/>
    <property type="match status" value="1"/>
</dbReference>
<dbReference type="Gene3D" id="3.30.40.10">
    <property type="entry name" value="Zinc/RING finger domain, C3HC4 (zinc finger)"/>
    <property type="match status" value="2"/>
</dbReference>
<dbReference type="PROSITE" id="PS00028">
    <property type="entry name" value="ZINC_FINGER_C2H2_1"/>
    <property type="match status" value="1"/>
</dbReference>